<name>A0A2G5HTQ9_CERBT</name>
<keyword evidence="2" id="KW-0274">FAD</keyword>
<dbReference type="Pfam" id="PF01494">
    <property type="entry name" value="FAD_binding_3"/>
    <property type="match status" value="1"/>
</dbReference>
<feature type="domain" description="FAD-binding" evidence="4">
    <location>
        <begin position="6"/>
        <end position="367"/>
    </location>
</feature>
<dbReference type="EMBL" id="CP134191">
    <property type="protein sequence ID" value="WPB07192.1"/>
    <property type="molecule type" value="Genomic_DNA"/>
</dbReference>
<keyword evidence="1" id="KW-0285">Flavoprotein</keyword>
<proteinExistence type="predicted"/>
<organism evidence="5 7">
    <name type="scientific">Cercospora beticola</name>
    <name type="common">Sugarbeet leaf spot fungus</name>
    <dbReference type="NCBI Taxonomy" id="122368"/>
    <lineage>
        <taxon>Eukaryota</taxon>
        <taxon>Fungi</taxon>
        <taxon>Dikarya</taxon>
        <taxon>Ascomycota</taxon>
        <taxon>Pezizomycotina</taxon>
        <taxon>Dothideomycetes</taxon>
        <taxon>Dothideomycetidae</taxon>
        <taxon>Mycosphaerellales</taxon>
        <taxon>Mycosphaerellaceae</taxon>
        <taxon>Cercospora</taxon>
    </lineage>
</organism>
<accession>A0A2G5HTQ9</accession>
<evidence type="ECO:0000313" key="5">
    <source>
        <dbReference type="EMBL" id="PIA95927.1"/>
    </source>
</evidence>
<evidence type="ECO:0000313" key="6">
    <source>
        <dbReference type="EMBL" id="WPB07192.1"/>
    </source>
</evidence>
<dbReference type="SUPFAM" id="SSF51905">
    <property type="entry name" value="FAD/NAD(P)-binding domain"/>
    <property type="match status" value="1"/>
</dbReference>
<dbReference type="InterPro" id="IPR036188">
    <property type="entry name" value="FAD/NAD-bd_sf"/>
</dbReference>
<evidence type="ECO:0000313" key="8">
    <source>
        <dbReference type="Proteomes" id="UP001302367"/>
    </source>
</evidence>
<sequence length="421" mass="46000">MAQSKVRIAISGGGMAGATLMHALIKHDHLDVHIFESATEFREAGMAVGMTRNAFQALELIGPSAREALERAGSVPHYGARLMLALGPGAGTMIDEIDARKEGKRLTSIVHRAALLKELLASVPSERMHASKKLKTVDRSGDGPLVLHFGDGSTHETDILIGADGIHSFVRKIVLGESDPAAVPVSADMMAIPTLQPYEKLKPILGADYVDTKDPREWGWVGKGTFMMHNVLNEGELIQFIATVKIDTGDAWMKEVDAQEFKGYFEGWPSHLRNALSAVIGDQKTVQCWCTWEHAHARTYADGPIAVMGDAAHATTPWQSSGGGMSMEDALVLSSLLGRITTPKQASVALQVYDEARRPRTQKIVDSSRETGLIFTGNDPEYTMDHAGLKGRLPQRWDFILDFDNGKARDEAVRELEARLR</sequence>
<keyword evidence="8" id="KW-1185">Reference proteome</keyword>
<dbReference type="Proteomes" id="UP000230605">
    <property type="component" value="Chromosome 8"/>
</dbReference>
<gene>
    <name evidence="5" type="ORF">CB0940_10474</name>
    <name evidence="6" type="ORF">RHO25_011853</name>
</gene>
<dbReference type="Proteomes" id="UP001302367">
    <property type="component" value="Chromosome 8"/>
</dbReference>
<dbReference type="PANTHER" id="PTHR46720">
    <property type="entry name" value="HYDROXYLASE, PUTATIVE (AFU_ORTHOLOGUE AFUA_3G01460)-RELATED"/>
    <property type="match status" value="1"/>
</dbReference>
<dbReference type="InterPro" id="IPR051104">
    <property type="entry name" value="FAD_monoxygenase"/>
</dbReference>
<evidence type="ECO:0000313" key="7">
    <source>
        <dbReference type="Proteomes" id="UP000230605"/>
    </source>
</evidence>
<evidence type="ECO:0000259" key="4">
    <source>
        <dbReference type="Pfam" id="PF01494"/>
    </source>
</evidence>
<dbReference type="PRINTS" id="PR00420">
    <property type="entry name" value="RNGMNOXGNASE"/>
</dbReference>
<protein>
    <submittedName>
        <fullName evidence="5">3-hydroxybenzoate 6-hydroxylase</fullName>
    </submittedName>
</protein>
<evidence type="ECO:0000256" key="3">
    <source>
        <dbReference type="ARBA" id="ARBA00023002"/>
    </source>
</evidence>
<dbReference type="PANTHER" id="PTHR46720:SF3">
    <property type="entry name" value="FAD-BINDING DOMAIN-CONTAINING PROTEIN-RELATED"/>
    <property type="match status" value="1"/>
</dbReference>
<reference evidence="6 8" key="2">
    <citation type="submission" date="2023-09" db="EMBL/GenBank/DDBJ databases">
        <title>Complete-Gapless Cercospora beticola genome.</title>
        <authorList>
            <person name="Wyatt N.A."/>
            <person name="Spanner R.E."/>
            <person name="Bolton M.D."/>
        </authorList>
    </citation>
    <scope>NUCLEOTIDE SEQUENCE [LARGE SCALE GENOMIC DNA]</scope>
    <source>
        <strain evidence="6">Cb09-40</strain>
    </source>
</reference>
<evidence type="ECO:0000256" key="2">
    <source>
        <dbReference type="ARBA" id="ARBA00022827"/>
    </source>
</evidence>
<dbReference type="EMBL" id="LKMD01000103">
    <property type="protein sequence ID" value="PIA95927.1"/>
    <property type="molecule type" value="Genomic_DNA"/>
</dbReference>
<dbReference type="AlphaFoldDB" id="A0A2G5HTQ9"/>
<dbReference type="GO" id="GO:0016491">
    <property type="term" value="F:oxidoreductase activity"/>
    <property type="evidence" value="ECO:0007669"/>
    <property type="project" value="UniProtKB-KW"/>
</dbReference>
<keyword evidence="3" id="KW-0560">Oxidoreductase</keyword>
<evidence type="ECO:0000256" key="1">
    <source>
        <dbReference type="ARBA" id="ARBA00022630"/>
    </source>
</evidence>
<dbReference type="OrthoDB" id="16820at2759"/>
<dbReference type="Gene3D" id="3.50.50.60">
    <property type="entry name" value="FAD/NAD(P)-binding domain"/>
    <property type="match status" value="1"/>
</dbReference>
<dbReference type="InterPro" id="IPR002938">
    <property type="entry name" value="FAD-bd"/>
</dbReference>
<reference evidence="5 7" key="1">
    <citation type="submission" date="2015-10" db="EMBL/GenBank/DDBJ databases">
        <title>The cercosporin biosynthetic gene cluster was horizontally transferred to several fungal lineages and shown to be expanded in Cercospora beticola based on microsynteny with recipient genomes.</title>
        <authorList>
            <person name="De Jonge R."/>
            <person name="Ebert M.K."/>
            <person name="Suttle J.C."/>
            <person name="Jurick Ii W.M."/>
            <person name="Secor G.A."/>
            <person name="Thomma B.P."/>
            <person name="Van De Peer Y."/>
            <person name="Bolton M.D."/>
        </authorList>
    </citation>
    <scope>NUCLEOTIDE SEQUENCE [LARGE SCALE GENOMIC DNA]</scope>
    <source>
        <strain evidence="5 7">09-40</strain>
    </source>
</reference>
<dbReference type="GO" id="GO:0044550">
    <property type="term" value="P:secondary metabolite biosynthetic process"/>
    <property type="evidence" value="ECO:0007669"/>
    <property type="project" value="TreeGrafter"/>
</dbReference>
<dbReference type="GO" id="GO:0071949">
    <property type="term" value="F:FAD binding"/>
    <property type="evidence" value="ECO:0007669"/>
    <property type="project" value="InterPro"/>
</dbReference>